<keyword evidence="4" id="KW-1185">Reference proteome</keyword>
<organism evidence="3 4">
    <name type="scientific">Inhella gelatinilytica</name>
    <dbReference type="NCBI Taxonomy" id="2795030"/>
    <lineage>
        <taxon>Bacteria</taxon>
        <taxon>Pseudomonadati</taxon>
        <taxon>Pseudomonadota</taxon>
        <taxon>Betaproteobacteria</taxon>
        <taxon>Burkholderiales</taxon>
        <taxon>Sphaerotilaceae</taxon>
        <taxon>Inhella</taxon>
    </lineage>
</organism>
<evidence type="ECO:0000313" key="4">
    <source>
        <dbReference type="Proteomes" id="UP000620139"/>
    </source>
</evidence>
<dbReference type="InterPro" id="IPR017853">
    <property type="entry name" value="GH"/>
</dbReference>
<dbReference type="SUPFAM" id="SSF51445">
    <property type="entry name" value="(Trans)glycosidases"/>
    <property type="match status" value="1"/>
</dbReference>
<accession>A0A931NC02</accession>
<feature type="chain" id="PRO_5037871425" evidence="1">
    <location>
        <begin position="23"/>
        <end position="489"/>
    </location>
</feature>
<gene>
    <name evidence="3" type="ORF">I7X43_14985</name>
</gene>
<dbReference type="Pfam" id="PF16116">
    <property type="entry name" value="DUF4832"/>
    <property type="match status" value="1"/>
</dbReference>
<dbReference type="Proteomes" id="UP000620139">
    <property type="component" value="Unassembled WGS sequence"/>
</dbReference>
<keyword evidence="1" id="KW-0732">Signal</keyword>
<evidence type="ECO:0000313" key="3">
    <source>
        <dbReference type="EMBL" id="MBH9554148.1"/>
    </source>
</evidence>
<sequence>MQAVGQWAVAALIGISSTSVFAGKPTAGGWEGKTVTASFQPLAVEADGAINPLKGYYRWRGLEVVPQGERALDAYQRYHWRDLEPTPGNFNFSALLNDLATARSEGRKFAFRIRMMAGYDDGQIYLPADLVGHPSCVAGCGFWADDDPAKSGLTFVPDWNDPYLQQRARHMMTSLATALGSSTADLAWIDVGLYGQYGEWTIHSGLYASAPSGITPITEASKRGFADMHFQAFPGVRQVMFALYSNREALNYGLNQQTLTQLPVGLRVDCLSRAGFFDQWLNHPTDWAQFSNRWQTAPFVAEFCNFESGDPLNNPATARQQAAQFHISTIGNGNFANGVSLSQRWASLSPQEQSDLTALGREAGYRYALTQSSVTLTTAGVLSVSAGLQNLGNAPAYEPWSVRVELRSGAGATVWTGALPGSLGSSMGGGSSQSTSGTWTLPKTLASGGYSLHLTVRSGLTTAPRRALLLANAERAADASIPLTTLRKK</sequence>
<feature type="domain" description="DUF4832" evidence="2">
    <location>
        <begin position="289"/>
        <end position="472"/>
    </location>
</feature>
<name>A0A931NC02_9BURK</name>
<dbReference type="Gene3D" id="3.20.20.80">
    <property type="entry name" value="Glycosidases"/>
    <property type="match status" value="1"/>
</dbReference>
<feature type="signal peptide" evidence="1">
    <location>
        <begin position="1"/>
        <end position="22"/>
    </location>
</feature>
<proteinExistence type="predicted"/>
<protein>
    <submittedName>
        <fullName evidence="3">DUF4832 domain-containing protein</fullName>
    </submittedName>
</protein>
<reference evidence="3" key="1">
    <citation type="submission" date="2020-12" db="EMBL/GenBank/DDBJ databases">
        <title>The genome sequence of Inhella sp. 4Y17.</title>
        <authorList>
            <person name="Liu Y."/>
        </authorList>
    </citation>
    <scope>NUCLEOTIDE SEQUENCE</scope>
    <source>
        <strain evidence="3">4Y10</strain>
    </source>
</reference>
<evidence type="ECO:0000259" key="2">
    <source>
        <dbReference type="Pfam" id="PF16116"/>
    </source>
</evidence>
<dbReference type="EMBL" id="JAEDAL010000009">
    <property type="protein sequence ID" value="MBH9554148.1"/>
    <property type="molecule type" value="Genomic_DNA"/>
</dbReference>
<dbReference type="AlphaFoldDB" id="A0A931NC02"/>
<dbReference type="InterPro" id="IPR032267">
    <property type="entry name" value="DUF4832"/>
</dbReference>
<evidence type="ECO:0000256" key="1">
    <source>
        <dbReference type="SAM" id="SignalP"/>
    </source>
</evidence>
<dbReference type="RefSeq" id="WP_198101761.1">
    <property type="nucleotide sequence ID" value="NZ_JAEDAL010000009.1"/>
</dbReference>
<comment type="caution">
    <text evidence="3">The sequence shown here is derived from an EMBL/GenBank/DDBJ whole genome shotgun (WGS) entry which is preliminary data.</text>
</comment>